<dbReference type="Proteomes" id="UP000241404">
    <property type="component" value="Unassembled WGS sequence"/>
</dbReference>
<evidence type="ECO:0000313" key="3">
    <source>
        <dbReference type="Proteomes" id="UP000241404"/>
    </source>
</evidence>
<dbReference type="InterPro" id="IPR002888">
    <property type="entry name" value="2Fe-2S-bd"/>
</dbReference>
<protein>
    <submittedName>
        <fullName evidence="2">(2Fe-2S)-binding protein</fullName>
    </submittedName>
</protein>
<gene>
    <name evidence="2" type="ORF">CTM90_03585</name>
</gene>
<dbReference type="PROSITE" id="PS51085">
    <property type="entry name" value="2FE2S_FER_2"/>
    <property type="match status" value="1"/>
</dbReference>
<dbReference type="InterPro" id="IPR036884">
    <property type="entry name" value="2Fe-2S-bd_dom_sf"/>
</dbReference>
<dbReference type="AlphaFoldDB" id="A0ABD6X8E5"/>
<dbReference type="Gene3D" id="1.10.150.120">
    <property type="entry name" value="[2Fe-2S]-binding domain"/>
    <property type="match status" value="1"/>
</dbReference>
<accession>A0ABD6X8E5</accession>
<dbReference type="PANTHER" id="PTHR45331:SF2">
    <property type="entry name" value="OXIDOREDUCTASE WITH IRON-SULFUR SUBUNIT"/>
    <property type="match status" value="1"/>
</dbReference>
<sequence>MITVNMTINNKVIGPVDVDESVKMIDFLHEYLGLTGTKFGCGIGVCHACTIIVDEADGSSHTERTCINGVGNFNGKKLRTVEGHAKRNTLGQITALSPVQQTFVDHFSFQCGWCTSGFVNESTVLIEKLQKSPIKREDVESVIEETLKDHVCRCSGYRKYYVGLRDLVLSQKGLVR</sequence>
<comment type="caution">
    <text evidence="2">The sequence shown here is derived from an EMBL/GenBank/DDBJ whole genome shotgun (WGS) entry which is preliminary data.</text>
</comment>
<dbReference type="Pfam" id="PF01799">
    <property type="entry name" value="Fer2_2"/>
    <property type="match status" value="1"/>
</dbReference>
<dbReference type="Pfam" id="PF00111">
    <property type="entry name" value="Fer2"/>
    <property type="match status" value="1"/>
</dbReference>
<proteinExistence type="predicted"/>
<evidence type="ECO:0000259" key="1">
    <source>
        <dbReference type="PROSITE" id="PS51085"/>
    </source>
</evidence>
<dbReference type="InterPro" id="IPR036010">
    <property type="entry name" value="2Fe-2S_ferredoxin-like_sf"/>
</dbReference>
<reference evidence="2 3" key="1">
    <citation type="submission" date="2018-03" db="EMBL/GenBank/DDBJ databases">
        <title>Whole genome sequencing of Histamine producing bacteria.</title>
        <authorList>
            <person name="Butler K."/>
        </authorList>
    </citation>
    <scope>NUCLEOTIDE SEQUENCE [LARGE SCALE GENOMIC DNA]</scope>
    <source>
        <strain evidence="2 3">BT-6</strain>
    </source>
</reference>
<dbReference type="EMBL" id="PYMM01000001">
    <property type="protein sequence ID" value="PSU19065.1"/>
    <property type="molecule type" value="Genomic_DNA"/>
</dbReference>
<dbReference type="RefSeq" id="WP_065171495.1">
    <property type="nucleotide sequence ID" value="NZ_CP077687.1"/>
</dbReference>
<organism evidence="2 3">
    <name type="scientific">Photobacterium damselae</name>
    <dbReference type="NCBI Taxonomy" id="38293"/>
    <lineage>
        <taxon>Bacteria</taxon>
        <taxon>Pseudomonadati</taxon>
        <taxon>Pseudomonadota</taxon>
        <taxon>Gammaproteobacteria</taxon>
        <taxon>Vibrionales</taxon>
        <taxon>Vibrionaceae</taxon>
        <taxon>Photobacterium</taxon>
    </lineage>
</organism>
<name>A0ABD6X8E5_PHODM</name>
<dbReference type="Gene3D" id="3.10.20.30">
    <property type="match status" value="1"/>
</dbReference>
<feature type="domain" description="2Fe-2S ferredoxin-type" evidence="1">
    <location>
        <begin position="2"/>
        <end position="84"/>
    </location>
</feature>
<dbReference type="PANTHER" id="PTHR45331">
    <property type="entry name" value="OXIDOREDUCTASE, IRON-SULPHUR BINDING SUBUNIT-RELATED-RELATED"/>
    <property type="match status" value="1"/>
</dbReference>
<dbReference type="InterPro" id="IPR001041">
    <property type="entry name" value="2Fe-2S_ferredoxin-type"/>
</dbReference>
<evidence type="ECO:0000313" key="2">
    <source>
        <dbReference type="EMBL" id="PSU19065.1"/>
    </source>
</evidence>
<dbReference type="SUPFAM" id="SSF47741">
    <property type="entry name" value="CO dehydrogenase ISP C-domain like"/>
    <property type="match status" value="1"/>
</dbReference>
<dbReference type="InterPro" id="IPR012675">
    <property type="entry name" value="Beta-grasp_dom_sf"/>
</dbReference>
<dbReference type="InterPro" id="IPR052914">
    <property type="entry name" value="Aldehyde_Oxdr_Iron-Sulfur"/>
</dbReference>
<dbReference type="SUPFAM" id="SSF54292">
    <property type="entry name" value="2Fe-2S ferredoxin-like"/>
    <property type="match status" value="1"/>
</dbReference>